<reference evidence="1 2" key="1">
    <citation type="submission" date="2023-07" db="EMBL/GenBank/DDBJ databases">
        <title>Sorghum-associated microbial communities from plants grown in Nebraska, USA.</title>
        <authorList>
            <person name="Schachtman D."/>
        </authorList>
    </citation>
    <scope>NUCLEOTIDE SEQUENCE [LARGE SCALE GENOMIC DNA]</scope>
    <source>
        <strain evidence="1 2">BE308</strain>
    </source>
</reference>
<accession>A0ABU1ZGW1</accession>
<dbReference type="Proteomes" id="UP001268089">
    <property type="component" value="Unassembled WGS sequence"/>
</dbReference>
<sequence length="45" mass="5124">MLNRLVTRVDRDMWLAGAHAAAAIFHHLVRKDGVLLAMKPKMGRR</sequence>
<comment type="caution">
    <text evidence="1">The sequence shown here is derived from an EMBL/GenBank/DDBJ whole genome shotgun (WGS) entry which is preliminary data.</text>
</comment>
<proteinExistence type="predicted"/>
<evidence type="ECO:0000313" key="2">
    <source>
        <dbReference type="Proteomes" id="UP001268089"/>
    </source>
</evidence>
<keyword evidence="2" id="KW-1185">Reference proteome</keyword>
<organism evidence="1 2">
    <name type="scientific">Rhodoferax saidenbachensis</name>
    <dbReference type="NCBI Taxonomy" id="1484693"/>
    <lineage>
        <taxon>Bacteria</taxon>
        <taxon>Pseudomonadati</taxon>
        <taxon>Pseudomonadota</taxon>
        <taxon>Betaproteobacteria</taxon>
        <taxon>Burkholderiales</taxon>
        <taxon>Comamonadaceae</taxon>
        <taxon>Rhodoferax</taxon>
    </lineage>
</organism>
<protein>
    <submittedName>
        <fullName evidence="1">Cytochrome b561</fullName>
    </submittedName>
</protein>
<dbReference type="RefSeq" id="WP_310338215.1">
    <property type="nucleotide sequence ID" value="NZ_JAVDXO010000001.1"/>
</dbReference>
<gene>
    <name evidence="1" type="ORF">J2X15_000045</name>
</gene>
<dbReference type="EMBL" id="JAVDXO010000001">
    <property type="protein sequence ID" value="MDR7304779.1"/>
    <property type="molecule type" value="Genomic_DNA"/>
</dbReference>
<name>A0ABU1ZGW1_9BURK</name>
<evidence type="ECO:0000313" key="1">
    <source>
        <dbReference type="EMBL" id="MDR7304779.1"/>
    </source>
</evidence>